<evidence type="ECO:0000313" key="3">
    <source>
        <dbReference type="Proteomes" id="UP000056419"/>
    </source>
</evidence>
<dbReference type="InterPro" id="IPR051922">
    <property type="entry name" value="Bact_Sporulation_Assoc"/>
</dbReference>
<dbReference type="Pfam" id="PF08486">
    <property type="entry name" value="SpoIID"/>
    <property type="match status" value="1"/>
</dbReference>
<sequence length="459" mass="51785">MKEPKVEVGILFEPQIEFILLAPYHVSGKEVNGKQTVTYNEGKILWNGRQYDELVFEPLQESVASFELLDVTIGINFHWERKEDQRFQGSLKIIVENGKLTGINVIRVEDYLTSVISSEMSATASLELLKAHAVISRSWLLANLSGLQTDKLQLPVGNDTMRNKNANQDNAANCQPSTADCQLKWYERDSHTHFDVCADDHCQRYQGITRASTDIVRQAIAATRGQVLISEGRICDARFSKCCGGAFEEFQYCWEDIKYPYLAKQRDYLTGNEKTAPELPDLTQESEADRWIRTSPEAFCNTTDKKILSQVLNNYDQETTDFYRWKVEYTQDELSALILKRSGIDYGQIIDLVPVARGTSGRLWKLKIVGTKKTLTIGKELEIRRTLSPSHLYSSAFVVDRAEVSEAGIPGRFILTGAGWGHGAGLCQIGAAVMGEQGYKYDEILLHYYIGASIDQLYD</sequence>
<name>A0A108TA60_BACSE</name>
<evidence type="ECO:0000259" key="1">
    <source>
        <dbReference type="Pfam" id="PF08486"/>
    </source>
</evidence>
<organism evidence="2 3">
    <name type="scientific">Bacteroides stercoris</name>
    <dbReference type="NCBI Taxonomy" id="46506"/>
    <lineage>
        <taxon>Bacteria</taxon>
        <taxon>Pseudomonadati</taxon>
        <taxon>Bacteroidota</taxon>
        <taxon>Bacteroidia</taxon>
        <taxon>Bacteroidales</taxon>
        <taxon>Bacteroidaceae</taxon>
        <taxon>Bacteroides</taxon>
    </lineage>
</organism>
<evidence type="ECO:0000313" key="2">
    <source>
        <dbReference type="EMBL" id="KWR56145.1"/>
    </source>
</evidence>
<dbReference type="GO" id="GO:0030435">
    <property type="term" value="P:sporulation resulting in formation of a cellular spore"/>
    <property type="evidence" value="ECO:0007669"/>
    <property type="project" value="InterPro"/>
</dbReference>
<feature type="domain" description="Sporulation stage II protein D amidase enhancer LytB N-terminal" evidence="1">
    <location>
        <begin position="97"/>
        <end position="228"/>
    </location>
</feature>
<dbReference type="PANTHER" id="PTHR30032:SF4">
    <property type="entry name" value="AMIDASE ENHANCER"/>
    <property type="match status" value="1"/>
</dbReference>
<keyword evidence="3" id="KW-1185">Reference proteome</keyword>
<reference evidence="2 3" key="1">
    <citation type="journal article" date="2016" name="BMC Genomics">
        <title>Type VI secretion systems of human gut Bacteroidales segregate into three genetic architectures, two of which are contained on mobile genetic elements.</title>
        <authorList>
            <person name="Coyne M.J."/>
            <person name="Roelofs K.G."/>
            <person name="Comstock L.E."/>
        </authorList>
    </citation>
    <scope>NUCLEOTIDE SEQUENCE [LARGE SCALE GENOMIC DNA]</scope>
    <source>
        <strain evidence="2 3">CL09T03C01</strain>
    </source>
</reference>
<dbReference type="STRING" id="46506.AA415_01216"/>
<dbReference type="InterPro" id="IPR013486">
    <property type="entry name" value="SpoIID/LytB"/>
</dbReference>
<accession>A0A108TA60</accession>
<gene>
    <name evidence="2" type="primary">lytB</name>
    <name evidence="2" type="ORF">AA415_01216</name>
</gene>
<dbReference type="AlphaFoldDB" id="A0A108TA60"/>
<dbReference type="RefSeq" id="WP_060385569.1">
    <property type="nucleotide sequence ID" value="NZ_LRGC01000004.1"/>
</dbReference>
<dbReference type="PATRIC" id="fig|46506.5.peg.1298"/>
<dbReference type="NCBIfam" id="TIGR02669">
    <property type="entry name" value="SpoIID_LytB"/>
    <property type="match status" value="1"/>
</dbReference>
<dbReference type="GO" id="GO:0030288">
    <property type="term" value="C:outer membrane-bounded periplasmic space"/>
    <property type="evidence" value="ECO:0007669"/>
    <property type="project" value="TreeGrafter"/>
</dbReference>
<comment type="caution">
    <text evidence="2">The sequence shown here is derived from an EMBL/GenBank/DDBJ whole genome shotgun (WGS) entry which is preliminary data.</text>
</comment>
<dbReference type="PANTHER" id="PTHR30032">
    <property type="entry name" value="N-ACETYLMURAMOYL-L-ALANINE AMIDASE-RELATED"/>
    <property type="match status" value="1"/>
</dbReference>
<dbReference type="InterPro" id="IPR013693">
    <property type="entry name" value="SpoIID/LytB_N"/>
</dbReference>
<proteinExistence type="predicted"/>
<protein>
    <submittedName>
        <fullName evidence="2">Amidase enhancer</fullName>
    </submittedName>
</protein>
<dbReference type="Proteomes" id="UP000056419">
    <property type="component" value="Unassembled WGS sequence"/>
</dbReference>
<dbReference type="EMBL" id="LRGC01000004">
    <property type="protein sequence ID" value="KWR56145.1"/>
    <property type="molecule type" value="Genomic_DNA"/>
</dbReference>